<sequence>MSNSSKADNAANIKQGAFRPSVPREGPITTKGHQLGQKFSELDQCPEYHAQAFPPGSASAGNSYTADPGEDNEFNVNAEQEEETTYVSASDTFTGATSGDVNRGLGRSMQGQTNTEVRHNGVHGRKKQQSGLEGIGNSM</sequence>
<feature type="compositionally biased region" description="Acidic residues" evidence="1">
    <location>
        <begin position="68"/>
        <end position="84"/>
    </location>
</feature>
<evidence type="ECO:0000256" key="1">
    <source>
        <dbReference type="SAM" id="MobiDB-lite"/>
    </source>
</evidence>
<organism evidence="2 3">
    <name type="scientific">Penicillium coprophilum</name>
    <dbReference type="NCBI Taxonomy" id="36646"/>
    <lineage>
        <taxon>Eukaryota</taxon>
        <taxon>Fungi</taxon>
        <taxon>Dikarya</taxon>
        <taxon>Ascomycota</taxon>
        <taxon>Pezizomycotina</taxon>
        <taxon>Eurotiomycetes</taxon>
        <taxon>Eurotiomycetidae</taxon>
        <taxon>Eurotiales</taxon>
        <taxon>Aspergillaceae</taxon>
        <taxon>Penicillium</taxon>
    </lineage>
</organism>
<reference evidence="3" key="1">
    <citation type="journal article" date="2017" name="Nat. Microbiol.">
        <title>Global analysis of biosynthetic gene clusters reveals vast potential of secondary metabolite production in Penicillium species.</title>
        <authorList>
            <person name="Nielsen J.C."/>
            <person name="Grijseels S."/>
            <person name="Prigent S."/>
            <person name="Ji B."/>
            <person name="Dainat J."/>
            <person name="Nielsen K.F."/>
            <person name="Frisvad J.C."/>
            <person name="Workman M."/>
            <person name="Nielsen J."/>
        </authorList>
    </citation>
    <scope>NUCLEOTIDE SEQUENCE [LARGE SCALE GENOMIC DNA]</scope>
    <source>
        <strain evidence="3">IBT 31321</strain>
    </source>
</reference>
<comment type="caution">
    <text evidence="2">The sequence shown here is derived from an EMBL/GenBank/DDBJ whole genome shotgun (WGS) entry which is preliminary data.</text>
</comment>
<protein>
    <submittedName>
        <fullName evidence="2">Uncharacterized protein</fullName>
    </submittedName>
</protein>
<feature type="region of interest" description="Disordered" evidence="1">
    <location>
        <begin position="1"/>
        <end position="139"/>
    </location>
</feature>
<accession>A0A1V6UR32</accession>
<evidence type="ECO:0000313" key="3">
    <source>
        <dbReference type="Proteomes" id="UP000191500"/>
    </source>
</evidence>
<dbReference type="AlphaFoldDB" id="A0A1V6UR32"/>
<gene>
    <name evidence="2" type="ORF">PENCOP_c005G07902</name>
</gene>
<evidence type="ECO:0000313" key="2">
    <source>
        <dbReference type="EMBL" id="OQE40894.1"/>
    </source>
</evidence>
<feature type="compositionally biased region" description="Polar residues" evidence="1">
    <location>
        <begin position="85"/>
        <end position="100"/>
    </location>
</feature>
<keyword evidence="3" id="KW-1185">Reference proteome</keyword>
<dbReference type="Proteomes" id="UP000191500">
    <property type="component" value="Unassembled WGS sequence"/>
</dbReference>
<name>A0A1V6UR32_9EURO</name>
<dbReference type="EMBL" id="MDDG01000005">
    <property type="protein sequence ID" value="OQE40894.1"/>
    <property type="molecule type" value="Genomic_DNA"/>
</dbReference>
<proteinExistence type="predicted"/>